<reference evidence="1" key="2">
    <citation type="submission" date="2020-09" db="EMBL/GenBank/DDBJ databases">
        <authorList>
            <person name="Sun Q."/>
            <person name="Kim S."/>
        </authorList>
    </citation>
    <scope>NUCLEOTIDE SEQUENCE</scope>
    <source>
        <strain evidence="1">KCTC 32296</strain>
    </source>
</reference>
<sequence>MSLNSQPKLYMLCGKIAAGKSTLSTKLATRPHTVAISEDAWLARLYKNQISSLDDYVFYSAKLRDVIGPHVEDMLRAGLSVVLDFPANTRNQRRWMRQLCVNANAGHELHYLDTPDEVCRQRLKARSLSGAHNFAATSRDFGIVSGFFEPPHADEGFEVIRHELMALV</sequence>
<proteinExistence type="predicted"/>
<keyword evidence="2" id="KW-1185">Reference proteome</keyword>
<organism evidence="1 2">
    <name type="scientific">Asticcacaulis endophyticus</name>
    <dbReference type="NCBI Taxonomy" id="1395890"/>
    <lineage>
        <taxon>Bacteria</taxon>
        <taxon>Pseudomonadati</taxon>
        <taxon>Pseudomonadota</taxon>
        <taxon>Alphaproteobacteria</taxon>
        <taxon>Caulobacterales</taxon>
        <taxon>Caulobacteraceae</taxon>
        <taxon>Asticcacaulis</taxon>
    </lineage>
</organism>
<evidence type="ECO:0000313" key="1">
    <source>
        <dbReference type="EMBL" id="GGZ26870.1"/>
    </source>
</evidence>
<dbReference type="SUPFAM" id="SSF52540">
    <property type="entry name" value="P-loop containing nucleoside triphosphate hydrolases"/>
    <property type="match status" value="1"/>
</dbReference>
<dbReference type="Pfam" id="PF13671">
    <property type="entry name" value="AAA_33"/>
    <property type="match status" value="1"/>
</dbReference>
<reference evidence="1" key="1">
    <citation type="journal article" date="2014" name="Int. J. Syst. Evol. Microbiol.">
        <title>Complete genome sequence of Corynebacterium casei LMG S-19264T (=DSM 44701T), isolated from a smear-ripened cheese.</title>
        <authorList>
            <consortium name="US DOE Joint Genome Institute (JGI-PGF)"/>
            <person name="Walter F."/>
            <person name="Albersmeier A."/>
            <person name="Kalinowski J."/>
            <person name="Ruckert C."/>
        </authorList>
    </citation>
    <scope>NUCLEOTIDE SEQUENCE</scope>
    <source>
        <strain evidence="1">KCTC 32296</strain>
    </source>
</reference>
<comment type="caution">
    <text evidence="1">The sequence shown here is derived from an EMBL/GenBank/DDBJ whole genome shotgun (WGS) entry which is preliminary data.</text>
</comment>
<keyword evidence="1" id="KW-0132">Cell division</keyword>
<protein>
    <submittedName>
        <fullName evidence="1">Cell division protein ZipA</fullName>
    </submittedName>
</protein>
<gene>
    <name evidence="1" type="ORF">GCM10011273_10570</name>
</gene>
<dbReference type="AlphaFoldDB" id="A0A918Q0K5"/>
<evidence type="ECO:0000313" key="2">
    <source>
        <dbReference type="Proteomes" id="UP000662572"/>
    </source>
</evidence>
<keyword evidence="1" id="KW-0131">Cell cycle</keyword>
<dbReference type="GO" id="GO:0051301">
    <property type="term" value="P:cell division"/>
    <property type="evidence" value="ECO:0007669"/>
    <property type="project" value="UniProtKB-KW"/>
</dbReference>
<dbReference type="InterPro" id="IPR027417">
    <property type="entry name" value="P-loop_NTPase"/>
</dbReference>
<dbReference type="EMBL" id="BMZB01000001">
    <property type="protein sequence ID" value="GGZ26870.1"/>
    <property type="molecule type" value="Genomic_DNA"/>
</dbReference>
<name>A0A918Q0K5_9CAUL</name>
<dbReference type="Gene3D" id="3.40.50.300">
    <property type="entry name" value="P-loop containing nucleotide triphosphate hydrolases"/>
    <property type="match status" value="1"/>
</dbReference>
<dbReference type="RefSeq" id="WP_189485326.1">
    <property type="nucleotide sequence ID" value="NZ_BMZB01000001.1"/>
</dbReference>
<accession>A0A918Q0K5</accession>
<dbReference type="Proteomes" id="UP000662572">
    <property type="component" value="Unassembled WGS sequence"/>
</dbReference>